<protein>
    <recommendedName>
        <fullName evidence="3">Sulfatase N-terminal domain-containing protein</fullName>
    </recommendedName>
</protein>
<evidence type="ECO:0008006" key="3">
    <source>
        <dbReference type="Google" id="ProtNLM"/>
    </source>
</evidence>
<dbReference type="PANTHER" id="PTHR10974:SF1">
    <property type="entry name" value="FI08016P-RELATED"/>
    <property type="match status" value="1"/>
</dbReference>
<dbReference type="OrthoDB" id="413313at2759"/>
<dbReference type="PANTHER" id="PTHR10974">
    <property type="entry name" value="FI08016P-RELATED"/>
    <property type="match status" value="1"/>
</dbReference>
<dbReference type="EMBL" id="UYRU01066972">
    <property type="protein sequence ID" value="VDN16751.1"/>
    <property type="molecule type" value="Genomic_DNA"/>
</dbReference>
<sequence>MIHEDPSQARLVDADLHELLQQIENDDADWEARRDHKKRDPPLFANTVLVLFSDHGPRMGKARLSLQGKLEERLPLLAVLLPRRLVKAWPDAL</sequence>
<feature type="non-terminal residue" evidence="1">
    <location>
        <position position="93"/>
    </location>
</feature>
<gene>
    <name evidence="1" type="ORF">DILT_LOCUS12582</name>
</gene>
<organism evidence="1 2">
    <name type="scientific">Dibothriocephalus latus</name>
    <name type="common">Fish tapeworm</name>
    <name type="synonym">Diphyllobothrium latum</name>
    <dbReference type="NCBI Taxonomy" id="60516"/>
    <lineage>
        <taxon>Eukaryota</taxon>
        <taxon>Metazoa</taxon>
        <taxon>Spiralia</taxon>
        <taxon>Lophotrochozoa</taxon>
        <taxon>Platyhelminthes</taxon>
        <taxon>Cestoda</taxon>
        <taxon>Eucestoda</taxon>
        <taxon>Diphyllobothriidea</taxon>
        <taxon>Diphyllobothriidae</taxon>
        <taxon>Dibothriocephalus</taxon>
    </lineage>
</organism>
<reference evidence="1 2" key="1">
    <citation type="submission" date="2018-11" db="EMBL/GenBank/DDBJ databases">
        <authorList>
            <consortium name="Pathogen Informatics"/>
        </authorList>
    </citation>
    <scope>NUCLEOTIDE SEQUENCE [LARGE SCALE GENOMIC DNA]</scope>
</reference>
<dbReference type="Pfam" id="PF02995">
    <property type="entry name" value="DUF229"/>
    <property type="match status" value="1"/>
</dbReference>
<accession>A0A3P7MFP8</accession>
<dbReference type="Proteomes" id="UP000281553">
    <property type="component" value="Unassembled WGS sequence"/>
</dbReference>
<evidence type="ECO:0000313" key="2">
    <source>
        <dbReference type="Proteomes" id="UP000281553"/>
    </source>
</evidence>
<dbReference type="InterPro" id="IPR004245">
    <property type="entry name" value="DUF229"/>
</dbReference>
<name>A0A3P7MFP8_DIBLA</name>
<proteinExistence type="predicted"/>
<dbReference type="AlphaFoldDB" id="A0A3P7MFP8"/>
<keyword evidence="2" id="KW-1185">Reference proteome</keyword>
<dbReference type="GO" id="GO:0005615">
    <property type="term" value="C:extracellular space"/>
    <property type="evidence" value="ECO:0007669"/>
    <property type="project" value="TreeGrafter"/>
</dbReference>
<evidence type="ECO:0000313" key="1">
    <source>
        <dbReference type="EMBL" id="VDN16751.1"/>
    </source>
</evidence>